<reference evidence="2" key="1">
    <citation type="submission" date="2023-03" db="EMBL/GenBank/DDBJ databases">
        <title>Massive genome expansion in bonnet fungi (Mycena s.s.) driven by repeated elements and novel gene families across ecological guilds.</title>
        <authorList>
            <consortium name="Lawrence Berkeley National Laboratory"/>
            <person name="Harder C.B."/>
            <person name="Miyauchi S."/>
            <person name="Viragh M."/>
            <person name="Kuo A."/>
            <person name="Thoen E."/>
            <person name="Andreopoulos B."/>
            <person name="Lu D."/>
            <person name="Skrede I."/>
            <person name="Drula E."/>
            <person name="Henrissat B."/>
            <person name="Morin E."/>
            <person name="Kohler A."/>
            <person name="Barry K."/>
            <person name="LaButti K."/>
            <person name="Morin E."/>
            <person name="Salamov A."/>
            <person name="Lipzen A."/>
            <person name="Mereny Z."/>
            <person name="Hegedus B."/>
            <person name="Baldrian P."/>
            <person name="Stursova M."/>
            <person name="Weitz H."/>
            <person name="Taylor A."/>
            <person name="Grigoriev I.V."/>
            <person name="Nagy L.G."/>
            <person name="Martin F."/>
            <person name="Kauserud H."/>
        </authorList>
    </citation>
    <scope>NUCLEOTIDE SEQUENCE</scope>
    <source>
        <strain evidence="2">CBHHK067</strain>
    </source>
</reference>
<proteinExistence type="predicted"/>
<name>A0AAD7D6Y9_MYCRO</name>
<keyword evidence="3" id="KW-1185">Reference proteome</keyword>
<evidence type="ECO:0000313" key="2">
    <source>
        <dbReference type="EMBL" id="KAJ7682879.1"/>
    </source>
</evidence>
<feature type="region of interest" description="Disordered" evidence="1">
    <location>
        <begin position="36"/>
        <end position="62"/>
    </location>
</feature>
<dbReference type="AlphaFoldDB" id="A0AAD7D6Y9"/>
<protein>
    <submittedName>
        <fullName evidence="2">Uncharacterized protein</fullName>
    </submittedName>
</protein>
<dbReference type="EMBL" id="JARKIE010000113">
    <property type="protein sequence ID" value="KAJ7682879.1"/>
    <property type="molecule type" value="Genomic_DNA"/>
</dbReference>
<evidence type="ECO:0000313" key="3">
    <source>
        <dbReference type="Proteomes" id="UP001221757"/>
    </source>
</evidence>
<evidence type="ECO:0000256" key="1">
    <source>
        <dbReference type="SAM" id="MobiDB-lite"/>
    </source>
</evidence>
<gene>
    <name evidence="2" type="ORF">B0H17DRAFT_1075235</name>
</gene>
<accession>A0AAD7D6Y9</accession>
<dbReference type="Proteomes" id="UP001221757">
    <property type="component" value="Unassembled WGS sequence"/>
</dbReference>
<sequence>MQCSSHFGYISLYDSCQLLITNSALPWPPQSMDCTTTTSAGLSTYPCSTSTQRPESRSSPPR</sequence>
<comment type="caution">
    <text evidence="2">The sequence shown here is derived from an EMBL/GenBank/DDBJ whole genome shotgun (WGS) entry which is preliminary data.</text>
</comment>
<organism evidence="2 3">
    <name type="scientific">Mycena rosella</name>
    <name type="common">Pink bonnet</name>
    <name type="synonym">Agaricus rosellus</name>
    <dbReference type="NCBI Taxonomy" id="1033263"/>
    <lineage>
        <taxon>Eukaryota</taxon>
        <taxon>Fungi</taxon>
        <taxon>Dikarya</taxon>
        <taxon>Basidiomycota</taxon>
        <taxon>Agaricomycotina</taxon>
        <taxon>Agaricomycetes</taxon>
        <taxon>Agaricomycetidae</taxon>
        <taxon>Agaricales</taxon>
        <taxon>Marasmiineae</taxon>
        <taxon>Mycenaceae</taxon>
        <taxon>Mycena</taxon>
    </lineage>
</organism>